<evidence type="ECO:0000256" key="1">
    <source>
        <dbReference type="SAM" id="MobiDB-lite"/>
    </source>
</evidence>
<feature type="region of interest" description="Disordered" evidence="1">
    <location>
        <begin position="239"/>
        <end position="268"/>
    </location>
</feature>
<gene>
    <name evidence="2" type="ORF">PPACK8108_LOCUS4378</name>
</gene>
<evidence type="ECO:0000313" key="3">
    <source>
        <dbReference type="Proteomes" id="UP001153365"/>
    </source>
</evidence>
<dbReference type="EMBL" id="CALTRL010000805">
    <property type="protein sequence ID" value="CAH7669739.1"/>
    <property type="molecule type" value="Genomic_DNA"/>
</dbReference>
<name>A0AAV0ANM0_PHAPC</name>
<accession>A0AAV0ANM0</accession>
<evidence type="ECO:0000313" key="2">
    <source>
        <dbReference type="EMBL" id="CAH7669739.1"/>
    </source>
</evidence>
<reference evidence="2" key="1">
    <citation type="submission" date="2022-06" db="EMBL/GenBank/DDBJ databases">
        <authorList>
            <consortium name="SYNGENTA / RWTH Aachen University"/>
        </authorList>
    </citation>
    <scope>NUCLEOTIDE SEQUENCE</scope>
</reference>
<organism evidence="2 3">
    <name type="scientific">Phakopsora pachyrhizi</name>
    <name type="common">Asian soybean rust disease fungus</name>
    <dbReference type="NCBI Taxonomy" id="170000"/>
    <lineage>
        <taxon>Eukaryota</taxon>
        <taxon>Fungi</taxon>
        <taxon>Dikarya</taxon>
        <taxon>Basidiomycota</taxon>
        <taxon>Pucciniomycotina</taxon>
        <taxon>Pucciniomycetes</taxon>
        <taxon>Pucciniales</taxon>
        <taxon>Phakopsoraceae</taxon>
        <taxon>Phakopsora</taxon>
    </lineage>
</organism>
<sequence>MWFRKCCPMDMAALISLIGVGIKSSFIRSTHLDKVPTLDSCSGLDLDLTQAGIHERKSTELNLELSLGNEAYKSSKVPKVSRPTPVRFGSNPLYFSEAGPSRPEYQSLGPNKEKYNMISGTVSTKRSFDELNLQPNFFLHTPLNPINPENISNKKITLGDSQHIYLSQPQFFWGQPVRINDHSSDSIEKNHRIIYNNFPHKRKYMADNFPMEIGAQSQNFQHNPGLDVFEVSKSSHETSFGENSITKNLDPQNSRISAGSSKPTKNQNVSNRVVIKSRGDYKIINRTFRTTKEIESAKTDIWKEVKVKEYKGLPLFDWEFIVTNKNPNTNCLAEPYSNVFYLSNDNLDLLRSSINTDIYYYKENADIMFSSKKRPAVLVALYKKHEDFFSSWKTDDSKKYFEALGKSWEADYDGRENKFQARVRCVKFATAYAIERIGFMTENNEFKIFADIEKAKEDAYEILKSYWKTLPLGKHFTGTWQLEKNEKPTNIPLLDHLRLPDLNGVTRASYGAETLCFALKHILPDNYHQSILTAKTNKNTLPKGLIQKLNNIALSVDHLKTKEKNLKLD</sequence>
<comment type="caution">
    <text evidence="2">The sequence shown here is derived from an EMBL/GenBank/DDBJ whole genome shotgun (WGS) entry which is preliminary data.</text>
</comment>
<dbReference type="AlphaFoldDB" id="A0AAV0ANM0"/>
<keyword evidence="3" id="KW-1185">Reference proteome</keyword>
<proteinExistence type="predicted"/>
<dbReference type="Proteomes" id="UP001153365">
    <property type="component" value="Unassembled WGS sequence"/>
</dbReference>
<protein>
    <submittedName>
        <fullName evidence="2">Expressed protein</fullName>
    </submittedName>
</protein>